<feature type="signal peptide" evidence="2">
    <location>
        <begin position="1"/>
        <end position="29"/>
    </location>
</feature>
<dbReference type="Pfam" id="PF14230">
    <property type="entry name" value="DUF4333"/>
    <property type="match status" value="1"/>
</dbReference>
<evidence type="ECO:0000256" key="2">
    <source>
        <dbReference type="SAM" id="SignalP"/>
    </source>
</evidence>
<feature type="compositionally biased region" description="Low complexity" evidence="1">
    <location>
        <begin position="48"/>
        <end position="62"/>
    </location>
</feature>
<evidence type="ECO:0000259" key="3">
    <source>
        <dbReference type="Pfam" id="PF14230"/>
    </source>
</evidence>
<feature type="chain" id="PRO_5030837076" description="DUF4333 domain-containing protein" evidence="2">
    <location>
        <begin position="30"/>
        <end position="149"/>
    </location>
</feature>
<dbReference type="AlphaFoldDB" id="A0A7W8VCI1"/>
<name>A0A7W8VCI1_9ACTN</name>
<keyword evidence="2" id="KW-0732">Signal</keyword>
<dbReference type="EMBL" id="JACHDB010000001">
    <property type="protein sequence ID" value="MBB5430914.1"/>
    <property type="molecule type" value="Genomic_DNA"/>
</dbReference>
<organism evidence="4 5">
    <name type="scientific">Nocardiopsis composta</name>
    <dbReference type="NCBI Taxonomy" id="157465"/>
    <lineage>
        <taxon>Bacteria</taxon>
        <taxon>Bacillati</taxon>
        <taxon>Actinomycetota</taxon>
        <taxon>Actinomycetes</taxon>
        <taxon>Streptosporangiales</taxon>
        <taxon>Nocardiopsidaceae</taxon>
        <taxon>Nocardiopsis</taxon>
    </lineage>
</organism>
<accession>A0A7W8VCI1</accession>
<feature type="domain" description="DUF4333" evidence="3">
    <location>
        <begin position="73"/>
        <end position="134"/>
    </location>
</feature>
<evidence type="ECO:0000313" key="5">
    <source>
        <dbReference type="Proteomes" id="UP000572635"/>
    </source>
</evidence>
<gene>
    <name evidence="4" type="ORF">HDA36_000998</name>
</gene>
<feature type="region of interest" description="Disordered" evidence="1">
    <location>
        <begin position="32"/>
        <end position="79"/>
    </location>
</feature>
<evidence type="ECO:0000313" key="4">
    <source>
        <dbReference type="EMBL" id="MBB5430914.1"/>
    </source>
</evidence>
<protein>
    <recommendedName>
        <fullName evidence="3">DUF4333 domain-containing protein</fullName>
    </recommendedName>
</protein>
<keyword evidence="5" id="KW-1185">Reference proteome</keyword>
<sequence>MRAGNRNRVAAGVGLGVLTLLLTAGCSFNASIGDAGPAEDGGAGGGESSAPESDGAAPESGGDAPGAGGDAAGVPADEVAQEAAAVLEEQVGQTPDDLTCPEDLPAEVGSSIRCELTAGGQTLGVTITTTSVEGSDVNFDVEVDEQPTG</sequence>
<proteinExistence type="predicted"/>
<evidence type="ECO:0000256" key="1">
    <source>
        <dbReference type="SAM" id="MobiDB-lite"/>
    </source>
</evidence>
<dbReference type="RefSeq" id="WP_184389190.1">
    <property type="nucleotide sequence ID" value="NZ_JACHDB010000001.1"/>
</dbReference>
<reference evidence="4 5" key="1">
    <citation type="submission" date="2020-08" db="EMBL/GenBank/DDBJ databases">
        <title>Sequencing the genomes of 1000 actinobacteria strains.</title>
        <authorList>
            <person name="Klenk H.-P."/>
        </authorList>
    </citation>
    <scope>NUCLEOTIDE SEQUENCE [LARGE SCALE GENOMIC DNA]</scope>
    <source>
        <strain evidence="4 5">DSM 44551</strain>
    </source>
</reference>
<dbReference type="PROSITE" id="PS51257">
    <property type="entry name" value="PROKAR_LIPOPROTEIN"/>
    <property type="match status" value="1"/>
</dbReference>
<dbReference type="Proteomes" id="UP000572635">
    <property type="component" value="Unassembled WGS sequence"/>
</dbReference>
<comment type="caution">
    <text evidence="4">The sequence shown here is derived from an EMBL/GenBank/DDBJ whole genome shotgun (WGS) entry which is preliminary data.</text>
</comment>
<dbReference type="InterPro" id="IPR025637">
    <property type="entry name" value="DUF4333"/>
</dbReference>